<organism evidence="2 3">
    <name type="scientific">Ancylostoma ceylanicum</name>
    <dbReference type="NCBI Taxonomy" id="53326"/>
    <lineage>
        <taxon>Eukaryota</taxon>
        <taxon>Metazoa</taxon>
        <taxon>Ecdysozoa</taxon>
        <taxon>Nematoda</taxon>
        <taxon>Chromadorea</taxon>
        <taxon>Rhabditida</taxon>
        <taxon>Rhabditina</taxon>
        <taxon>Rhabditomorpha</taxon>
        <taxon>Strongyloidea</taxon>
        <taxon>Ancylostomatidae</taxon>
        <taxon>Ancylostomatinae</taxon>
        <taxon>Ancylostoma</taxon>
    </lineage>
</organism>
<protein>
    <recommendedName>
        <fullName evidence="4">Reverse transcriptase domain-containing protein</fullName>
    </recommendedName>
</protein>
<sequence length="124" mass="13904">MSSIATSRQNLAILRQHHHRVRRGVPQGDTSSPKIFTAALEAVMSRLEWDNMGVRILAFCALLGQGGSVPWRLPHWSSAKAKRTNVPQSPGRRGGRVADAWPPRRRRRTHRSRRGPLNGVVLCE</sequence>
<feature type="region of interest" description="Disordered" evidence="1">
    <location>
        <begin position="80"/>
        <end position="124"/>
    </location>
</feature>
<dbReference type="EMBL" id="JARK01001352">
    <property type="protein sequence ID" value="EYC22811.1"/>
    <property type="molecule type" value="Genomic_DNA"/>
</dbReference>
<reference evidence="3" key="1">
    <citation type="journal article" date="2015" name="Nat. Genet.">
        <title>The genome and transcriptome of the zoonotic hookworm Ancylostoma ceylanicum identify infection-specific gene families.</title>
        <authorList>
            <person name="Schwarz E.M."/>
            <person name="Hu Y."/>
            <person name="Antoshechkin I."/>
            <person name="Miller M.M."/>
            <person name="Sternberg P.W."/>
            <person name="Aroian R.V."/>
        </authorList>
    </citation>
    <scope>NUCLEOTIDE SEQUENCE</scope>
    <source>
        <strain evidence="3">HY135</strain>
    </source>
</reference>
<dbReference type="AlphaFoldDB" id="A0A016V6B2"/>
<proteinExistence type="predicted"/>
<dbReference type="OrthoDB" id="5838129at2759"/>
<evidence type="ECO:0000256" key="1">
    <source>
        <dbReference type="SAM" id="MobiDB-lite"/>
    </source>
</evidence>
<evidence type="ECO:0000313" key="3">
    <source>
        <dbReference type="Proteomes" id="UP000024635"/>
    </source>
</evidence>
<feature type="compositionally biased region" description="Basic residues" evidence="1">
    <location>
        <begin position="103"/>
        <end position="114"/>
    </location>
</feature>
<name>A0A016V6B2_9BILA</name>
<gene>
    <name evidence="2" type="primary">Acey_s0016.g2965</name>
    <name evidence="2" type="ORF">Y032_0016g2965</name>
</gene>
<accession>A0A016V6B2</accession>
<dbReference type="Proteomes" id="UP000024635">
    <property type="component" value="Unassembled WGS sequence"/>
</dbReference>
<comment type="caution">
    <text evidence="2">The sequence shown here is derived from an EMBL/GenBank/DDBJ whole genome shotgun (WGS) entry which is preliminary data.</text>
</comment>
<evidence type="ECO:0000313" key="2">
    <source>
        <dbReference type="EMBL" id="EYC22811.1"/>
    </source>
</evidence>
<keyword evidence="3" id="KW-1185">Reference proteome</keyword>
<evidence type="ECO:0008006" key="4">
    <source>
        <dbReference type="Google" id="ProtNLM"/>
    </source>
</evidence>